<dbReference type="GO" id="GO:0003861">
    <property type="term" value="F:3-isopropylmalate dehydratase activity"/>
    <property type="evidence" value="ECO:0007669"/>
    <property type="project" value="UniProtKB-EC"/>
</dbReference>
<accession>A0A284QJY5</accession>
<evidence type="ECO:0000256" key="4">
    <source>
        <dbReference type="ARBA" id="ARBA00004729"/>
    </source>
</evidence>
<comment type="cofactor">
    <cofactor evidence="2">
        <name>[4Fe-4S] cluster</name>
        <dbReference type="ChEBI" id="CHEBI:49883"/>
    </cofactor>
</comment>
<proteinExistence type="predicted"/>
<keyword evidence="8" id="KW-0028">Amino-acid biosynthesis</keyword>
<dbReference type="InterPro" id="IPR050067">
    <property type="entry name" value="IPM_dehydratase_rel_enz"/>
</dbReference>
<sequence length="251" mass="28362">MRHSPGSSTRKNLTTIESFIEEPDSRAQCMALEDNAKEFGLTYFGMKDKCQGIVHVIGPEQGFTLPGITCVCGDSHTSKVNKEREMPNPTSTQSYYVIPPVLFHEPPAALTFTSDFKLGHYMKIPHGRCSVLTLMTAVDPFVERKLAEGAVFGGDFVGLDRTECLRKWNQESDGTRCQEQALQKPKEDMPRALFSSTFIVVSSIQSVDLQEQWCLYHLTELRDQILDGRDVIDQLCHTLCWVSEEWNHELA</sequence>
<evidence type="ECO:0000256" key="7">
    <source>
        <dbReference type="ARBA" id="ARBA00022485"/>
    </source>
</evidence>
<dbReference type="PRINTS" id="PR00415">
    <property type="entry name" value="ACONITASE"/>
</dbReference>
<dbReference type="InterPro" id="IPR015931">
    <property type="entry name" value="Acnase/IPM_dHydase_lsu_aba_1/3"/>
</dbReference>
<dbReference type="InterPro" id="IPR001030">
    <property type="entry name" value="Acoase/IPM_deHydtase_lsu_aba"/>
</dbReference>
<evidence type="ECO:0000256" key="5">
    <source>
        <dbReference type="ARBA" id="ARBA00011998"/>
    </source>
</evidence>
<dbReference type="AlphaFoldDB" id="A0A284QJY5"/>
<dbReference type="Proteomes" id="UP000219338">
    <property type="component" value="Unassembled WGS sequence"/>
</dbReference>
<comment type="function">
    <text evidence="3">Catalyzes the isomerization between 2-isopropylmalate and 3-isopropylmalate, via the formation of 2-isopropylmaleate.</text>
</comment>
<keyword evidence="13" id="KW-0100">Branched-chain amino acid biosynthesis</keyword>
<evidence type="ECO:0000256" key="2">
    <source>
        <dbReference type="ARBA" id="ARBA00001966"/>
    </source>
</evidence>
<dbReference type="Pfam" id="PF00330">
    <property type="entry name" value="Aconitase"/>
    <property type="match status" value="1"/>
</dbReference>
<dbReference type="InterPro" id="IPR036008">
    <property type="entry name" value="Aconitase_4Fe-4S_dom"/>
</dbReference>
<dbReference type="STRING" id="47428.A0A284QJY5"/>
<dbReference type="OrthoDB" id="2279155at2759"/>
<dbReference type="EMBL" id="FUEG01000001">
    <property type="protein sequence ID" value="SJK96770.1"/>
    <property type="molecule type" value="Genomic_DNA"/>
</dbReference>
<gene>
    <name evidence="15" type="ORF">ARMOST_00016</name>
</gene>
<dbReference type="PANTHER" id="PTHR43822:SF9">
    <property type="entry name" value="3-ISOPROPYLMALATE DEHYDRATASE"/>
    <property type="match status" value="1"/>
</dbReference>
<keyword evidence="10" id="KW-0408">Iron</keyword>
<evidence type="ECO:0000256" key="8">
    <source>
        <dbReference type="ARBA" id="ARBA00022605"/>
    </source>
</evidence>
<comment type="catalytic activity">
    <reaction evidence="1">
        <text>(2R,3S)-3-isopropylmalate = (2S)-2-isopropylmalate</text>
        <dbReference type="Rhea" id="RHEA:32287"/>
        <dbReference type="ChEBI" id="CHEBI:1178"/>
        <dbReference type="ChEBI" id="CHEBI:35121"/>
        <dbReference type="EC" id="4.2.1.33"/>
    </reaction>
</comment>
<evidence type="ECO:0000256" key="13">
    <source>
        <dbReference type="ARBA" id="ARBA00023304"/>
    </source>
</evidence>
<dbReference type="GO" id="GO:0009098">
    <property type="term" value="P:L-leucine biosynthetic process"/>
    <property type="evidence" value="ECO:0007669"/>
    <property type="project" value="UniProtKB-KW"/>
</dbReference>
<dbReference type="EC" id="4.2.1.33" evidence="5"/>
<evidence type="ECO:0000256" key="12">
    <source>
        <dbReference type="ARBA" id="ARBA00023239"/>
    </source>
</evidence>
<keyword evidence="16" id="KW-1185">Reference proteome</keyword>
<evidence type="ECO:0000256" key="9">
    <source>
        <dbReference type="ARBA" id="ARBA00022723"/>
    </source>
</evidence>
<dbReference type="Gene3D" id="3.30.499.10">
    <property type="entry name" value="Aconitase, domain 3"/>
    <property type="match status" value="1"/>
</dbReference>
<reference evidence="16" key="1">
    <citation type="journal article" date="2017" name="Nat. Ecol. Evol.">
        <title>Genome expansion and lineage-specific genetic innovations in the forest pathogenic fungi Armillaria.</title>
        <authorList>
            <person name="Sipos G."/>
            <person name="Prasanna A.N."/>
            <person name="Walter M.C."/>
            <person name="O'Connor E."/>
            <person name="Balint B."/>
            <person name="Krizsan K."/>
            <person name="Kiss B."/>
            <person name="Hess J."/>
            <person name="Varga T."/>
            <person name="Slot J."/>
            <person name="Riley R."/>
            <person name="Boka B."/>
            <person name="Rigling D."/>
            <person name="Barry K."/>
            <person name="Lee J."/>
            <person name="Mihaltcheva S."/>
            <person name="LaButti K."/>
            <person name="Lipzen A."/>
            <person name="Waldron R."/>
            <person name="Moloney N.M."/>
            <person name="Sperisen C."/>
            <person name="Kredics L."/>
            <person name="Vagvoelgyi C."/>
            <person name="Patrignani A."/>
            <person name="Fitzpatrick D."/>
            <person name="Nagy I."/>
            <person name="Doyle S."/>
            <person name="Anderson J.B."/>
            <person name="Grigoriev I.V."/>
            <person name="Gueldener U."/>
            <person name="Muensterkoetter M."/>
            <person name="Nagy L.G."/>
        </authorList>
    </citation>
    <scope>NUCLEOTIDE SEQUENCE [LARGE SCALE GENOMIC DNA]</scope>
    <source>
        <strain evidence="16">C18/9</strain>
    </source>
</reference>
<keyword evidence="7" id="KW-0004">4Fe-4S</keyword>
<dbReference type="GO" id="GO:0046872">
    <property type="term" value="F:metal ion binding"/>
    <property type="evidence" value="ECO:0007669"/>
    <property type="project" value="UniProtKB-KW"/>
</dbReference>
<dbReference type="GO" id="GO:0051539">
    <property type="term" value="F:4 iron, 4 sulfur cluster binding"/>
    <property type="evidence" value="ECO:0007669"/>
    <property type="project" value="UniProtKB-KW"/>
</dbReference>
<keyword evidence="9" id="KW-0479">Metal-binding</keyword>
<evidence type="ECO:0000256" key="1">
    <source>
        <dbReference type="ARBA" id="ARBA00000491"/>
    </source>
</evidence>
<keyword evidence="12" id="KW-0456">Lyase</keyword>
<feature type="domain" description="Aconitase/3-isopropylmalate dehydratase large subunit alpha/beta/alpha" evidence="14">
    <location>
        <begin position="16"/>
        <end position="81"/>
    </location>
</feature>
<dbReference type="PANTHER" id="PTHR43822">
    <property type="entry name" value="HOMOACONITASE, MITOCHONDRIAL-RELATED"/>
    <property type="match status" value="1"/>
</dbReference>
<keyword evidence="11" id="KW-0411">Iron-sulfur</keyword>
<name>A0A284QJY5_ARMOS</name>
<organism evidence="15 16">
    <name type="scientific">Armillaria ostoyae</name>
    <name type="common">Armillaria root rot fungus</name>
    <dbReference type="NCBI Taxonomy" id="47428"/>
    <lineage>
        <taxon>Eukaryota</taxon>
        <taxon>Fungi</taxon>
        <taxon>Dikarya</taxon>
        <taxon>Basidiomycota</taxon>
        <taxon>Agaricomycotina</taxon>
        <taxon>Agaricomycetes</taxon>
        <taxon>Agaricomycetidae</taxon>
        <taxon>Agaricales</taxon>
        <taxon>Marasmiineae</taxon>
        <taxon>Physalacriaceae</taxon>
        <taxon>Armillaria</taxon>
    </lineage>
</organism>
<evidence type="ECO:0000313" key="15">
    <source>
        <dbReference type="EMBL" id="SJK96770.1"/>
    </source>
</evidence>
<dbReference type="SUPFAM" id="SSF53732">
    <property type="entry name" value="Aconitase iron-sulfur domain"/>
    <property type="match status" value="1"/>
</dbReference>
<evidence type="ECO:0000256" key="3">
    <source>
        <dbReference type="ARBA" id="ARBA00002695"/>
    </source>
</evidence>
<evidence type="ECO:0000256" key="10">
    <source>
        <dbReference type="ARBA" id="ARBA00023004"/>
    </source>
</evidence>
<protein>
    <recommendedName>
        <fullName evidence="5">3-isopropylmalate dehydratase</fullName>
        <ecNumber evidence="5">4.2.1.33</ecNumber>
    </recommendedName>
</protein>
<evidence type="ECO:0000256" key="6">
    <source>
        <dbReference type="ARBA" id="ARBA00022430"/>
    </source>
</evidence>
<evidence type="ECO:0000313" key="16">
    <source>
        <dbReference type="Proteomes" id="UP000219338"/>
    </source>
</evidence>
<evidence type="ECO:0000256" key="11">
    <source>
        <dbReference type="ARBA" id="ARBA00023014"/>
    </source>
</evidence>
<evidence type="ECO:0000259" key="14">
    <source>
        <dbReference type="Pfam" id="PF00330"/>
    </source>
</evidence>
<comment type="pathway">
    <text evidence="4">Amino-acid biosynthesis; L-leucine biosynthesis; L-leucine from 3-methyl-2-oxobutanoate: step 2/4.</text>
</comment>
<keyword evidence="6" id="KW-0432">Leucine biosynthesis</keyword>